<dbReference type="PANTHER" id="PTHR31490:SF35">
    <property type="entry name" value="ENDO-1,4-BETA-XYLANASE"/>
    <property type="match status" value="1"/>
</dbReference>
<dbReference type="Proteomes" id="UP000007148">
    <property type="component" value="Unassembled WGS sequence"/>
</dbReference>
<dbReference type="Pfam" id="PF00331">
    <property type="entry name" value="Glyco_hydro_10"/>
    <property type="match status" value="1"/>
</dbReference>
<gene>
    <name evidence="12" type="ORF">PIIN_09982</name>
</gene>
<dbReference type="EMBL" id="CAFZ01000570">
    <property type="protein sequence ID" value="CCA75982.1"/>
    <property type="molecule type" value="Genomic_DNA"/>
</dbReference>
<evidence type="ECO:0000256" key="2">
    <source>
        <dbReference type="ARBA" id="ARBA00004613"/>
    </source>
</evidence>
<protein>
    <recommendedName>
        <fullName evidence="10">Beta-xylanase</fullName>
        <ecNumber evidence="10">3.2.1.8</ecNumber>
    </recommendedName>
</protein>
<dbReference type="AlphaFoldDB" id="G4TXD9"/>
<comment type="subcellular location">
    <subcellularLocation>
        <location evidence="2">Secreted</location>
    </subcellularLocation>
</comment>
<dbReference type="InterPro" id="IPR044846">
    <property type="entry name" value="GH10"/>
</dbReference>
<dbReference type="InterPro" id="IPR017853">
    <property type="entry name" value="GH"/>
</dbReference>
<organism evidence="12 13">
    <name type="scientific">Serendipita indica (strain DSM 11827)</name>
    <name type="common">Root endophyte fungus</name>
    <name type="synonym">Piriformospora indica</name>
    <dbReference type="NCBI Taxonomy" id="1109443"/>
    <lineage>
        <taxon>Eukaryota</taxon>
        <taxon>Fungi</taxon>
        <taxon>Dikarya</taxon>
        <taxon>Basidiomycota</taxon>
        <taxon>Agaricomycotina</taxon>
        <taxon>Agaricomycetes</taxon>
        <taxon>Sebacinales</taxon>
        <taxon>Serendipitaceae</taxon>
        <taxon>Serendipita</taxon>
    </lineage>
</organism>
<evidence type="ECO:0000256" key="7">
    <source>
        <dbReference type="ARBA" id="ARBA00022801"/>
    </source>
</evidence>
<comment type="catalytic activity">
    <reaction evidence="1 10">
        <text>Endohydrolysis of (1-&gt;4)-beta-D-xylosidic linkages in xylans.</text>
        <dbReference type="EC" id="3.2.1.8"/>
    </reaction>
</comment>
<comment type="similarity">
    <text evidence="4 10">Belongs to the glycosyl hydrolase 10 (cellulase F) family.</text>
</comment>
<dbReference type="GO" id="GO:0045493">
    <property type="term" value="P:xylan catabolic process"/>
    <property type="evidence" value="ECO:0007669"/>
    <property type="project" value="UniProtKB-KW"/>
</dbReference>
<dbReference type="GO" id="GO:0031176">
    <property type="term" value="F:endo-1,4-beta-xylanase activity"/>
    <property type="evidence" value="ECO:0007669"/>
    <property type="project" value="UniProtKB-EC"/>
</dbReference>
<evidence type="ECO:0000256" key="3">
    <source>
        <dbReference type="ARBA" id="ARBA00004851"/>
    </source>
</evidence>
<dbReference type="EC" id="3.2.1.8" evidence="10"/>
<keyword evidence="13" id="KW-1185">Reference proteome</keyword>
<dbReference type="InterPro" id="IPR001000">
    <property type="entry name" value="GH10_dom"/>
</dbReference>
<sequence length="269" mass="29624">MKWETIEATRGVFSSPDADNIVAIAQRNGLTMRGHTLVWHSQLPAWVANGNWTTTTLTDVIKSHITGVMTKYKGKIHTWDVVNEVVGDDAKMRPSVFYNTLGESFIDLAFKTAKSVDPKPILAINDYNLEYSDKANAMYDLVKRLKARHVPVEQIGAQAHLVVGSLPTGIKETYKKFASLKVSVAITELDIRMPTPPTAATLAQQAKDYVTMVKACLEIPECLGITFWGLSDKYSWVPGVFSGEGAACLYDEDLQPKPDYTAVRAALSA</sequence>
<dbReference type="SMART" id="SM00633">
    <property type="entry name" value="Glyco_10"/>
    <property type="match status" value="1"/>
</dbReference>
<comment type="pathway">
    <text evidence="3">Glycan degradation; xylan degradation.</text>
</comment>
<dbReference type="STRING" id="1109443.G4TXD9"/>
<keyword evidence="10 12" id="KW-0326">Glycosidase</keyword>
<dbReference type="PRINTS" id="PR00134">
    <property type="entry name" value="GLHYDRLASE10"/>
</dbReference>
<keyword evidence="7 10" id="KW-0378">Hydrolase</keyword>
<feature type="domain" description="GH10" evidence="11">
    <location>
        <begin position="1"/>
        <end position="266"/>
    </location>
</feature>
<dbReference type="InParanoid" id="G4TXD9"/>
<evidence type="ECO:0000313" key="12">
    <source>
        <dbReference type="EMBL" id="CCA75982.1"/>
    </source>
</evidence>
<keyword evidence="6 12" id="KW-0858">Xylan degradation</keyword>
<keyword evidence="9 10" id="KW-0624">Polysaccharide degradation</keyword>
<dbReference type="eggNOG" id="ENOG502QR4K">
    <property type="taxonomic scope" value="Eukaryota"/>
</dbReference>
<comment type="caution">
    <text evidence="12">The sequence shown here is derived from an EMBL/GenBank/DDBJ whole genome shotgun (WGS) entry which is preliminary data.</text>
</comment>
<reference evidence="12 13" key="1">
    <citation type="journal article" date="2011" name="PLoS Pathog.">
        <title>Endophytic Life Strategies Decoded by Genome and Transcriptome Analyses of the Mutualistic Root Symbiont Piriformospora indica.</title>
        <authorList>
            <person name="Zuccaro A."/>
            <person name="Lahrmann U."/>
            <person name="Guldener U."/>
            <person name="Langen G."/>
            <person name="Pfiffi S."/>
            <person name="Biedenkopf D."/>
            <person name="Wong P."/>
            <person name="Samans B."/>
            <person name="Grimm C."/>
            <person name="Basiewicz M."/>
            <person name="Murat C."/>
            <person name="Martin F."/>
            <person name="Kogel K.H."/>
        </authorList>
    </citation>
    <scope>NUCLEOTIDE SEQUENCE [LARGE SCALE GENOMIC DNA]</scope>
    <source>
        <strain evidence="12 13">DSM 11827</strain>
    </source>
</reference>
<accession>G4TXD9</accession>
<proteinExistence type="inferred from homology"/>
<name>G4TXD9_SERID</name>
<evidence type="ECO:0000256" key="1">
    <source>
        <dbReference type="ARBA" id="ARBA00000681"/>
    </source>
</evidence>
<dbReference type="PANTHER" id="PTHR31490">
    <property type="entry name" value="GLYCOSYL HYDROLASE"/>
    <property type="match status" value="1"/>
</dbReference>
<evidence type="ECO:0000256" key="10">
    <source>
        <dbReference type="RuleBase" id="RU361174"/>
    </source>
</evidence>
<dbReference type="Gene3D" id="3.20.20.80">
    <property type="entry name" value="Glycosidases"/>
    <property type="match status" value="1"/>
</dbReference>
<evidence type="ECO:0000256" key="5">
    <source>
        <dbReference type="ARBA" id="ARBA00022525"/>
    </source>
</evidence>
<dbReference type="OrthoDB" id="3055998at2759"/>
<dbReference type="SUPFAM" id="SSF51445">
    <property type="entry name" value="(Trans)glycosidases"/>
    <property type="match status" value="1"/>
</dbReference>
<evidence type="ECO:0000256" key="8">
    <source>
        <dbReference type="ARBA" id="ARBA00023277"/>
    </source>
</evidence>
<evidence type="ECO:0000256" key="4">
    <source>
        <dbReference type="ARBA" id="ARBA00007495"/>
    </source>
</evidence>
<evidence type="ECO:0000256" key="6">
    <source>
        <dbReference type="ARBA" id="ARBA00022651"/>
    </source>
</evidence>
<dbReference type="OMA" id="LTWAHEE"/>
<dbReference type="HOGENOM" id="CLU_020161_5_0_1"/>
<dbReference type="PROSITE" id="PS51760">
    <property type="entry name" value="GH10_2"/>
    <property type="match status" value="1"/>
</dbReference>
<keyword evidence="5" id="KW-0964">Secreted</keyword>
<evidence type="ECO:0000313" key="13">
    <source>
        <dbReference type="Proteomes" id="UP000007148"/>
    </source>
</evidence>
<evidence type="ECO:0000259" key="11">
    <source>
        <dbReference type="PROSITE" id="PS51760"/>
    </source>
</evidence>
<evidence type="ECO:0000256" key="9">
    <source>
        <dbReference type="ARBA" id="ARBA00023326"/>
    </source>
</evidence>
<dbReference type="GO" id="GO:0005576">
    <property type="term" value="C:extracellular region"/>
    <property type="evidence" value="ECO:0007669"/>
    <property type="project" value="UniProtKB-SubCell"/>
</dbReference>
<keyword evidence="8 10" id="KW-0119">Carbohydrate metabolism</keyword>